<dbReference type="EMBL" id="QSHO01000010">
    <property type="protein sequence ID" value="RHC16144.1"/>
    <property type="molecule type" value="Genomic_DNA"/>
</dbReference>
<dbReference type="Pfam" id="PF20250">
    <property type="entry name" value="FapA_N"/>
    <property type="match status" value="1"/>
</dbReference>
<evidence type="ECO:0000256" key="1">
    <source>
        <dbReference type="SAM" id="Coils"/>
    </source>
</evidence>
<dbReference type="RefSeq" id="WP_055193980.1">
    <property type="nucleotide sequence ID" value="NZ_CABIYH010000009.1"/>
</dbReference>
<name>A0A173TB65_9FIRM</name>
<dbReference type="PANTHER" id="PTHR38032:SF1">
    <property type="entry name" value="RNA-BINDING PROTEIN KHPB N-TERMINAL DOMAIN-CONTAINING PROTEIN"/>
    <property type="match status" value="1"/>
</dbReference>
<evidence type="ECO:0000313" key="4">
    <source>
        <dbReference type="EMBL" id="RHC16144.1"/>
    </source>
</evidence>
<dbReference type="Pfam" id="PF03961">
    <property type="entry name" value="FapA"/>
    <property type="match status" value="1"/>
</dbReference>
<sequence>MVTEEKPIVRMTADSMEAYVMLITPDDGGEYTIESLQKALDDRGVKYGIDEAALTELIDEKKYGVETLVAQGTEPVDGKDGYYDYNFNCNFDKKPLMRPDGTVDYWSVKSIESVVQDQVIAEYHPCVEGMDGKTVTGKPIPAKRGREQLPLKGKGFERRDDNTYVALMSGKIETQNDRVVILPVHELSGNADLSSGNIDFHGDVVIHGSVESGVIVKASGTITVDGIVEACTLEAGKDIILRSGMLGGNKASVKTKGSITAKFFEFTRIECAGDIRADVLMDCQVQCFGKIIMNGKRGSIIGGLTHGVCGIEVTTLGNDAEKKTVIMAGASPEGYAKLRQLEKTIQELSQGLAQIEEGLRKFEELEKARGVSYKDDPRRVTLLRIKIRDTATLAHSKEEAKQLRNLIESASGACVTVLRGTYPGAVIQIEDTKLLVQNYVKAAEFYKLQDKIKTRECS</sequence>
<gene>
    <name evidence="4" type="ORF">DW856_11920</name>
    <name evidence="3" type="ORF">ERS852572_01443</name>
</gene>
<reference evidence="3 5" key="1">
    <citation type="submission" date="2015-09" db="EMBL/GenBank/DDBJ databases">
        <authorList>
            <consortium name="Pathogen Informatics"/>
        </authorList>
    </citation>
    <scope>NUCLEOTIDE SEQUENCE [LARGE SCALE GENOMIC DNA]</scope>
    <source>
        <strain evidence="3 5">2789STDY5834960</strain>
    </source>
</reference>
<proteinExistence type="predicted"/>
<evidence type="ECO:0000313" key="5">
    <source>
        <dbReference type="Proteomes" id="UP000095350"/>
    </source>
</evidence>
<dbReference type="OrthoDB" id="9760122at2"/>
<dbReference type="Proteomes" id="UP000095350">
    <property type="component" value="Unassembled WGS sequence"/>
</dbReference>
<evidence type="ECO:0000313" key="3">
    <source>
        <dbReference type="EMBL" id="CUM99710.1"/>
    </source>
</evidence>
<feature type="domain" description="Flagellar Assembly Protein A N-terminal region" evidence="2">
    <location>
        <begin position="9"/>
        <end position="175"/>
    </location>
</feature>
<organism evidence="3 5">
    <name type="scientific">Roseburia intestinalis</name>
    <dbReference type="NCBI Taxonomy" id="166486"/>
    <lineage>
        <taxon>Bacteria</taxon>
        <taxon>Bacillati</taxon>
        <taxon>Bacillota</taxon>
        <taxon>Clostridia</taxon>
        <taxon>Lachnospirales</taxon>
        <taxon>Lachnospiraceae</taxon>
        <taxon>Roseburia</taxon>
    </lineage>
</organism>
<dbReference type="PaxDb" id="166486-ERS852572_01443"/>
<evidence type="ECO:0000313" key="6">
    <source>
        <dbReference type="Proteomes" id="UP000283513"/>
    </source>
</evidence>
<dbReference type="InterPro" id="IPR046865">
    <property type="entry name" value="FapA_b_solenoid"/>
</dbReference>
<evidence type="ECO:0000259" key="2">
    <source>
        <dbReference type="Pfam" id="PF20250"/>
    </source>
</evidence>
<dbReference type="EMBL" id="CYXZ01000009">
    <property type="protein sequence ID" value="CUM99710.1"/>
    <property type="molecule type" value="Genomic_DNA"/>
</dbReference>
<protein>
    <submittedName>
        <fullName evidence="4">DUF342 domain-containing protein</fullName>
    </submittedName>
    <submittedName>
        <fullName evidence="3">Protein of uncharacterized function (DUF342)</fullName>
    </submittedName>
</protein>
<reference evidence="4 6" key="2">
    <citation type="submission" date="2018-08" db="EMBL/GenBank/DDBJ databases">
        <title>A genome reference for cultivated species of the human gut microbiota.</title>
        <authorList>
            <person name="Zou Y."/>
            <person name="Xue W."/>
            <person name="Luo G."/>
        </authorList>
    </citation>
    <scope>NUCLEOTIDE SEQUENCE [LARGE SCALE GENOMIC DNA]</scope>
    <source>
        <strain evidence="4 6">AM37-1AC</strain>
    </source>
</reference>
<dbReference type="Proteomes" id="UP000283513">
    <property type="component" value="Unassembled WGS sequence"/>
</dbReference>
<dbReference type="STRING" id="166486.ERS852572_01443"/>
<dbReference type="PANTHER" id="PTHR38032">
    <property type="entry name" value="POLYMERASE-RELATED"/>
    <property type="match status" value="1"/>
</dbReference>
<dbReference type="InterPro" id="IPR046866">
    <property type="entry name" value="FapA_N"/>
</dbReference>
<keyword evidence="1" id="KW-0175">Coiled coil</keyword>
<accession>A0A173TB65</accession>
<feature type="coiled-coil region" evidence="1">
    <location>
        <begin position="338"/>
        <end position="365"/>
    </location>
</feature>
<dbReference type="InterPro" id="IPR005646">
    <property type="entry name" value="FapA"/>
</dbReference>
<dbReference type="AlphaFoldDB" id="A0A173TB65"/>